<evidence type="ECO:0000313" key="4">
    <source>
        <dbReference type="Proteomes" id="UP000198346"/>
    </source>
</evidence>
<keyword evidence="2" id="KW-0472">Membrane</keyword>
<evidence type="ECO:0000256" key="1">
    <source>
        <dbReference type="SAM" id="MobiDB-lite"/>
    </source>
</evidence>
<proteinExistence type="predicted"/>
<evidence type="ECO:0008006" key="5">
    <source>
        <dbReference type="Google" id="ProtNLM"/>
    </source>
</evidence>
<evidence type="ECO:0000256" key="2">
    <source>
        <dbReference type="SAM" id="Phobius"/>
    </source>
</evidence>
<keyword evidence="2" id="KW-0812">Transmembrane</keyword>
<dbReference type="Proteomes" id="UP000198346">
    <property type="component" value="Unassembled WGS sequence"/>
</dbReference>
<protein>
    <recommendedName>
        <fullName evidence="5">DUF2474 domain-containing protein</fullName>
    </recommendedName>
</protein>
<reference evidence="3 4" key="1">
    <citation type="submission" date="2017-07" db="EMBL/GenBank/DDBJ databases">
        <authorList>
            <person name="Sun Z.S."/>
            <person name="Albrecht U."/>
            <person name="Echele G."/>
            <person name="Lee C.C."/>
        </authorList>
    </citation>
    <scope>NUCLEOTIDE SEQUENCE [LARGE SCALE GENOMIC DNA]</scope>
    <source>
        <strain evidence="3 4">CGMCC 1.12710</strain>
    </source>
</reference>
<gene>
    <name evidence="3" type="ORF">SAMN06297382_2692</name>
</gene>
<feature type="region of interest" description="Disordered" evidence="1">
    <location>
        <begin position="1"/>
        <end position="23"/>
    </location>
</feature>
<feature type="transmembrane region" description="Helical" evidence="2">
    <location>
        <begin position="32"/>
        <end position="53"/>
    </location>
</feature>
<dbReference type="EMBL" id="FZQA01000008">
    <property type="protein sequence ID" value="SNT75350.1"/>
    <property type="molecule type" value="Genomic_DNA"/>
</dbReference>
<accession>A0A239PYW4</accession>
<evidence type="ECO:0000313" key="3">
    <source>
        <dbReference type="EMBL" id="SNT75350.1"/>
    </source>
</evidence>
<organism evidence="3 4">
    <name type="scientific">Amphiplicatus metriothermophilus</name>
    <dbReference type="NCBI Taxonomy" id="1519374"/>
    <lineage>
        <taxon>Bacteria</taxon>
        <taxon>Pseudomonadati</taxon>
        <taxon>Pseudomonadota</taxon>
        <taxon>Alphaproteobacteria</taxon>
        <taxon>Parvularculales</taxon>
        <taxon>Parvularculaceae</taxon>
        <taxon>Amphiplicatus</taxon>
    </lineage>
</organism>
<sequence length="60" mass="6573">MSTGFSAEKPRRRPLITEGEEDGRARPLREKLAWFVALWLAGLVATAALAYGLRALLFAG</sequence>
<keyword evidence="2" id="KW-1133">Transmembrane helix</keyword>
<name>A0A239PYW4_9PROT</name>
<dbReference type="AlphaFoldDB" id="A0A239PYW4"/>
<keyword evidence="4" id="KW-1185">Reference proteome</keyword>